<accession>A0ABN3AGT9</accession>
<proteinExistence type="predicted"/>
<dbReference type="PROSITE" id="PS50011">
    <property type="entry name" value="PROTEIN_KINASE_DOM"/>
    <property type="match status" value="1"/>
</dbReference>
<sequence length="584" mass="61225">MTGGPRDWEVPGYVEIERLGSGAQGTVVLARHQTGGPAVAIKYLAGDLLGNTNARDTFRSEADHLRRVVDPHVARLYYYVESQQGAAIILEAVPGRSLRRVLDDHDEPLAAEAALTMLKGSLLGLAAAHAVGIVHRDYKPANVLVQDDGQSKLIDFGIAVLTGQGDHAGTPAYMAPEQWEGQPATPATDLYAATCVFVECVTGNKPFQATTVEEYRTKHTTVPVPLDRVPEPLRPLVQRGLAKSPAERTWNAHQFVGELEELAVREYGPDWERRGVITLGAVAATVGAAIPLAVLGGSLLAHGASSTGVGAMASGATGHAAGLMQSAASADVAAKAGTSTSKGVLTKLGGTKGATAIAGVGVGGAIAAWVLWPSGPGVGGVSQGGIHAHWTHPGLLVGQPNMPASDTPYMDLKLKVTPARMKPGTTLRLVEYFHARTPSGGIYLPGGRRQCYGENSKRTDVEGNYSFGWNNEGGPAYGKDLFFYRIPPAKRHELPTGTGAIPVSATSKITDKAEPFVPSECAFLSKWTQTFTLRVPGKDVLAPGRYLVTPIGPMRITGKRAGVSQEAMGTVNEGAAPLVQVLGG</sequence>
<organism evidence="2 3">
    <name type="scientific">Actinomadura napierensis</name>
    <dbReference type="NCBI Taxonomy" id="267854"/>
    <lineage>
        <taxon>Bacteria</taxon>
        <taxon>Bacillati</taxon>
        <taxon>Actinomycetota</taxon>
        <taxon>Actinomycetes</taxon>
        <taxon>Streptosporangiales</taxon>
        <taxon>Thermomonosporaceae</taxon>
        <taxon>Actinomadura</taxon>
    </lineage>
</organism>
<dbReference type="Gene3D" id="1.10.510.10">
    <property type="entry name" value="Transferase(Phosphotransferase) domain 1"/>
    <property type="match status" value="1"/>
</dbReference>
<dbReference type="PANTHER" id="PTHR24348:SF68">
    <property type="entry name" value="SERINE_THREONINE-PROTEIN KINASE ATG1C"/>
    <property type="match status" value="1"/>
</dbReference>
<dbReference type="PANTHER" id="PTHR24348">
    <property type="entry name" value="SERINE/THREONINE-PROTEIN KINASE UNC-51-RELATED"/>
    <property type="match status" value="1"/>
</dbReference>
<dbReference type="InterPro" id="IPR008271">
    <property type="entry name" value="Ser/Thr_kinase_AS"/>
</dbReference>
<evidence type="ECO:0000313" key="2">
    <source>
        <dbReference type="EMBL" id="GAA2168090.1"/>
    </source>
</evidence>
<dbReference type="InterPro" id="IPR011009">
    <property type="entry name" value="Kinase-like_dom_sf"/>
</dbReference>
<dbReference type="InterPro" id="IPR000719">
    <property type="entry name" value="Prot_kinase_dom"/>
</dbReference>
<keyword evidence="3" id="KW-1185">Reference proteome</keyword>
<evidence type="ECO:0000313" key="3">
    <source>
        <dbReference type="Proteomes" id="UP001501020"/>
    </source>
</evidence>
<evidence type="ECO:0000259" key="1">
    <source>
        <dbReference type="PROSITE" id="PS50011"/>
    </source>
</evidence>
<dbReference type="EMBL" id="BAAAMR010000152">
    <property type="protein sequence ID" value="GAA2168090.1"/>
    <property type="molecule type" value="Genomic_DNA"/>
</dbReference>
<dbReference type="Proteomes" id="UP001501020">
    <property type="component" value="Unassembled WGS sequence"/>
</dbReference>
<feature type="domain" description="Protein kinase" evidence="1">
    <location>
        <begin position="13"/>
        <end position="262"/>
    </location>
</feature>
<dbReference type="InterPro" id="IPR045269">
    <property type="entry name" value="Atg1-like"/>
</dbReference>
<dbReference type="PROSITE" id="PS00108">
    <property type="entry name" value="PROTEIN_KINASE_ST"/>
    <property type="match status" value="1"/>
</dbReference>
<comment type="caution">
    <text evidence="2">The sequence shown here is derived from an EMBL/GenBank/DDBJ whole genome shotgun (WGS) entry which is preliminary data.</text>
</comment>
<name>A0ABN3AGT9_9ACTN</name>
<dbReference type="CDD" id="cd14014">
    <property type="entry name" value="STKc_PknB_like"/>
    <property type="match status" value="1"/>
</dbReference>
<gene>
    <name evidence="2" type="ORF">GCM10009727_89220</name>
</gene>
<dbReference type="SUPFAM" id="SSF56112">
    <property type="entry name" value="Protein kinase-like (PK-like)"/>
    <property type="match status" value="1"/>
</dbReference>
<reference evidence="2 3" key="1">
    <citation type="journal article" date="2019" name="Int. J. Syst. Evol. Microbiol.">
        <title>The Global Catalogue of Microorganisms (GCM) 10K type strain sequencing project: providing services to taxonomists for standard genome sequencing and annotation.</title>
        <authorList>
            <consortium name="The Broad Institute Genomics Platform"/>
            <consortium name="The Broad Institute Genome Sequencing Center for Infectious Disease"/>
            <person name="Wu L."/>
            <person name="Ma J."/>
        </authorList>
    </citation>
    <scope>NUCLEOTIDE SEQUENCE [LARGE SCALE GENOMIC DNA]</scope>
    <source>
        <strain evidence="2 3">JCM 13850</strain>
    </source>
</reference>
<dbReference type="Pfam" id="PF00069">
    <property type="entry name" value="Pkinase"/>
    <property type="match status" value="1"/>
</dbReference>
<protein>
    <recommendedName>
        <fullName evidence="1">Protein kinase domain-containing protein</fullName>
    </recommendedName>
</protein>